<feature type="compositionally biased region" description="Basic and acidic residues" evidence="7">
    <location>
        <begin position="1"/>
        <end position="12"/>
    </location>
</feature>
<keyword evidence="3" id="KW-0547">Nucleotide-binding</keyword>
<feature type="region of interest" description="Disordered" evidence="7">
    <location>
        <begin position="1"/>
        <end position="20"/>
    </location>
</feature>
<dbReference type="Proteomes" id="UP001596512">
    <property type="component" value="Unassembled WGS sequence"/>
</dbReference>
<keyword evidence="5" id="KW-0067">ATP-binding</keyword>
<proteinExistence type="inferred from homology"/>
<reference evidence="10" key="1">
    <citation type="journal article" date="2019" name="Int. J. Syst. Evol. Microbiol.">
        <title>The Global Catalogue of Microorganisms (GCM) 10K type strain sequencing project: providing services to taxonomists for standard genome sequencing and annotation.</title>
        <authorList>
            <consortium name="The Broad Institute Genomics Platform"/>
            <consortium name="The Broad Institute Genome Sequencing Center for Infectious Disease"/>
            <person name="Wu L."/>
            <person name="Ma J."/>
        </authorList>
    </citation>
    <scope>NUCLEOTIDE SEQUENCE [LARGE SCALE GENOMIC DNA]</scope>
    <source>
        <strain evidence="10">JCM 17695</strain>
    </source>
</reference>
<evidence type="ECO:0000256" key="2">
    <source>
        <dbReference type="ARBA" id="ARBA00022679"/>
    </source>
</evidence>
<evidence type="ECO:0000259" key="8">
    <source>
        <dbReference type="Pfam" id="PF01636"/>
    </source>
</evidence>
<evidence type="ECO:0000256" key="6">
    <source>
        <dbReference type="ARBA" id="ARBA00023251"/>
    </source>
</evidence>
<feature type="domain" description="Aminoglycoside phosphotransferase" evidence="8">
    <location>
        <begin position="28"/>
        <end position="213"/>
    </location>
</feature>
<protein>
    <submittedName>
        <fullName evidence="9">Phosphotransferase</fullName>
    </submittedName>
</protein>
<evidence type="ECO:0000256" key="1">
    <source>
        <dbReference type="ARBA" id="ARBA00006219"/>
    </source>
</evidence>
<keyword evidence="4" id="KW-0418">Kinase</keyword>
<keyword evidence="6" id="KW-0046">Antibiotic resistance</keyword>
<keyword evidence="2" id="KW-0808">Transferase</keyword>
<accession>A0ABW2THS1</accession>
<dbReference type="SUPFAM" id="SSF56112">
    <property type="entry name" value="Protein kinase-like (PK-like)"/>
    <property type="match status" value="1"/>
</dbReference>
<dbReference type="EMBL" id="JBHTEY010000004">
    <property type="protein sequence ID" value="MFC7613297.1"/>
    <property type="molecule type" value="Genomic_DNA"/>
</dbReference>
<evidence type="ECO:0000313" key="10">
    <source>
        <dbReference type="Proteomes" id="UP001596512"/>
    </source>
</evidence>
<evidence type="ECO:0000256" key="3">
    <source>
        <dbReference type="ARBA" id="ARBA00022741"/>
    </source>
</evidence>
<organism evidence="9 10">
    <name type="scientific">Actinokineospora soli</name>
    <dbReference type="NCBI Taxonomy" id="1048753"/>
    <lineage>
        <taxon>Bacteria</taxon>
        <taxon>Bacillati</taxon>
        <taxon>Actinomycetota</taxon>
        <taxon>Actinomycetes</taxon>
        <taxon>Pseudonocardiales</taxon>
        <taxon>Pseudonocardiaceae</taxon>
        <taxon>Actinokineospora</taxon>
    </lineage>
</organism>
<dbReference type="Gene3D" id="3.30.200.20">
    <property type="entry name" value="Phosphorylase Kinase, domain 1"/>
    <property type="match status" value="1"/>
</dbReference>
<dbReference type="PIRSF" id="PIRSF000706">
    <property type="entry name" value="Kanamycin_kin"/>
    <property type="match status" value="1"/>
</dbReference>
<keyword evidence="10" id="KW-1185">Reference proteome</keyword>
<name>A0ABW2THS1_9PSEU</name>
<evidence type="ECO:0000313" key="9">
    <source>
        <dbReference type="EMBL" id="MFC7613297.1"/>
    </source>
</evidence>
<dbReference type="InterPro" id="IPR024165">
    <property type="entry name" value="Kan/Strep_kinase"/>
</dbReference>
<dbReference type="Gene3D" id="3.90.1200.10">
    <property type="match status" value="1"/>
</dbReference>
<evidence type="ECO:0000256" key="4">
    <source>
        <dbReference type="ARBA" id="ARBA00022777"/>
    </source>
</evidence>
<evidence type="ECO:0000256" key="5">
    <source>
        <dbReference type="ARBA" id="ARBA00022840"/>
    </source>
</evidence>
<sequence>MDRRPRGRERLRPAGRRGGRTYWVKHGPTARAEHDRLRWLSTRLRAPAVVAFDDPVLVLADVGAPSLLSAAPADIGAVFGRTLRALHDLPGCPFDGGLDTVLARAEANVRDGLVDADDFDDDHIGLTPGDVLARLRATRPRETELVTAHGDYTPSNVLDPTDPVLIDVPALGVADRYRDLAIAHRDLTGDFGPAAWDDFLAAYGLAEVDHSRLDYYRLLDELL</sequence>
<comment type="similarity">
    <text evidence="1">Belongs to the aminoglycoside phosphotransferase family.</text>
</comment>
<evidence type="ECO:0000256" key="7">
    <source>
        <dbReference type="SAM" id="MobiDB-lite"/>
    </source>
</evidence>
<dbReference type="Pfam" id="PF01636">
    <property type="entry name" value="APH"/>
    <property type="match status" value="1"/>
</dbReference>
<dbReference type="InterPro" id="IPR002575">
    <property type="entry name" value="Aminoglycoside_PTrfase"/>
</dbReference>
<gene>
    <name evidence="9" type="ORF">ACFQV2_06405</name>
</gene>
<dbReference type="InterPro" id="IPR011009">
    <property type="entry name" value="Kinase-like_dom_sf"/>
</dbReference>
<comment type="caution">
    <text evidence="9">The sequence shown here is derived from an EMBL/GenBank/DDBJ whole genome shotgun (WGS) entry which is preliminary data.</text>
</comment>